<keyword evidence="1" id="KW-0812">Transmembrane</keyword>
<evidence type="ECO:0000313" key="3">
    <source>
        <dbReference type="WBParaSite" id="L893_g33524.t1"/>
    </source>
</evidence>
<keyword evidence="2" id="KW-1185">Reference proteome</keyword>
<feature type="transmembrane region" description="Helical" evidence="1">
    <location>
        <begin position="40"/>
        <end position="65"/>
    </location>
</feature>
<proteinExistence type="predicted"/>
<dbReference type="WBParaSite" id="L893_g33524.t1">
    <property type="protein sequence ID" value="L893_g33524.t1"/>
    <property type="gene ID" value="L893_g33524"/>
</dbReference>
<accession>A0A1I8A734</accession>
<keyword evidence="1" id="KW-0472">Membrane</keyword>
<protein>
    <submittedName>
        <fullName evidence="3">MARVEL domain-containing protein</fullName>
    </submittedName>
</protein>
<sequence length="152" mass="17312">MTSPSFISAAGIIVAFVEFLLVVLAVYGLIYNYYIFGSSYLLWFIVGIISVIIILIAIVLLLYAIKKESARLLFPHLSAQPIEKMIFTILMSSTTKYENWELIQEVFLLMRLLCCFLRCVERSFASRPYQGHFGAGPWKETDALINEARNVT</sequence>
<feature type="transmembrane region" description="Helical" evidence="1">
    <location>
        <begin position="12"/>
        <end position="34"/>
    </location>
</feature>
<dbReference type="AlphaFoldDB" id="A0A1I8A734"/>
<reference evidence="3" key="1">
    <citation type="submission" date="2016-11" db="UniProtKB">
        <authorList>
            <consortium name="WormBaseParasite"/>
        </authorList>
    </citation>
    <scope>IDENTIFICATION</scope>
</reference>
<organism evidence="2 3">
    <name type="scientific">Steinernema glaseri</name>
    <dbReference type="NCBI Taxonomy" id="37863"/>
    <lineage>
        <taxon>Eukaryota</taxon>
        <taxon>Metazoa</taxon>
        <taxon>Ecdysozoa</taxon>
        <taxon>Nematoda</taxon>
        <taxon>Chromadorea</taxon>
        <taxon>Rhabditida</taxon>
        <taxon>Tylenchina</taxon>
        <taxon>Panagrolaimomorpha</taxon>
        <taxon>Strongyloidoidea</taxon>
        <taxon>Steinernematidae</taxon>
        <taxon>Steinernema</taxon>
    </lineage>
</organism>
<name>A0A1I8A734_9BILA</name>
<dbReference type="Proteomes" id="UP000095287">
    <property type="component" value="Unplaced"/>
</dbReference>
<keyword evidence="1" id="KW-1133">Transmembrane helix</keyword>
<evidence type="ECO:0000256" key="1">
    <source>
        <dbReference type="SAM" id="Phobius"/>
    </source>
</evidence>
<evidence type="ECO:0000313" key="2">
    <source>
        <dbReference type="Proteomes" id="UP000095287"/>
    </source>
</evidence>